<organism evidence="1 2">
    <name type="scientific">Ancylobacter tetraedralis</name>
    <dbReference type="NCBI Taxonomy" id="217068"/>
    <lineage>
        <taxon>Bacteria</taxon>
        <taxon>Pseudomonadati</taxon>
        <taxon>Pseudomonadota</taxon>
        <taxon>Alphaproteobacteria</taxon>
        <taxon>Hyphomicrobiales</taxon>
        <taxon>Xanthobacteraceae</taxon>
        <taxon>Ancylobacter</taxon>
    </lineage>
</organism>
<dbReference type="Proteomes" id="UP000533469">
    <property type="component" value="Unassembled WGS sequence"/>
</dbReference>
<dbReference type="RefSeq" id="WP_183189656.1">
    <property type="nucleotide sequence ID" value="NZ_JACICD010000003.1"/>
</dbReference>
<protein>
    <submittedName>
        <fullName evidence="1">Uncharacterized protein YmfQ (DUF2313 family)</fullName>
    </submittedName>
</protein>
<dbReference type="InterPro" id="IPR018755">
    <property type="entry name" value="Phage_Mu_Gp48"/>
</dbReference>
<dbReference type="EMBL" id="JACICD010000003">
    <property type="protein sequence ID" value="MBB3771510.1"/>
    <property type="molecule type" value="Genomic_DNA"/>
</dbReference>
<comment type="caution">
    <text evidence="1">The sequence shown here is derived from an EMBL/GenBank/DDBJ whole genome shotgun (WGS) entry which is preliminary data.</text>
</comment>
<evidence type="ECO:0000313" key="2">
    <source>
        <dbReference type="Proteomes" id="UP000533469"/>
    </source>
</evidence>
<dbReference type="AlphaFoldDB" id="A0A839Z9U7"/>
<keyword evidence="2" id="KW-1185">Reference proteome</keyword>
<proteinExistence type="predicted"/>
<reference evidence="1 2" key="1">
    <citation type="submission" date="2020-08" db="EMBL/GenBank/DDBJ databases">
        <title>Genomic Encyclopedia of Type Strains, Phase IV (KMG-IV): sequencing the most valuable type-strain genomes for metagenomic binning, comparative biology and taxonomic classification.</title>
        <authorList>
            <person name="Goeker M."/>
        </authorList>
    </citation>
    <scope>NUCLEOTIDE SEQUENCE [LARGE SCALE GENOMIC DNA]</scope>
    <source>
        <strain evidence="1 2">DSM 5895</strain>
    </source>
</reference>
<gene>
    <name evidence="1" type="ORF">FHS55_002109</name>
</gene>
<accession>A0A839Z9U7</accession>
<evidence type="ECO:0000313" key="1">
    <source>
        <dbReference type="EMBL" id="MBB3771510.1"/>
    </source>
</evidence>
<sequence>MRDPGLNTWTYYAPVTAGGDVPPPMPGDALSDPSVEGLLSAGLACWPVGAAWGTPDGMAAGDDTGLARFTRAVLAPFVDLYARAWRLVVESTAGTMGDSLPEWEADHGLPDACTSVDQSTAGRRQAVQARVRGTGVITPLDFVRLAHDRGFEIAIEEPALFECGFSECGGEHTLGDAREEAYWIVHVSNIAVDYFVVGESECGFDPLFATSGLDRLQCLFRGLYPGWTQPVYEIDEELPPFAHDWLTGLDSGGERFFPRALLDGGSSARLSGIL</sequence>
<name>A0A839Z9U7_9HYPH</name>
<dbReference type="Pfam" id="PF10076">
    <property type="entry name" value="Phage_Mu_Gp48"/>
    <property type="match status" value="1"/>
</dbReference>